<reference evidence="2" key="1">
    <citation type="submission" date="2018-03" db="EMBL/GenBank/DDBJ databases">
        <title>Genome sequencing of Melaminivora sp. strain SC2-7.</title>
        <authorList>
            <person name="Kim S.-J."/>
            <person name="Heo J."/>
            <person name="Ahn J.-H."/>
            <person name="Kwon S.-W."/>
        </authorList>
    </citation>
    <scope>NUCLEOTIDE SEQUENCE [LARGE SCALE GENOMIC DNA]</scope>
    <source>
        <strain evidence="2">SC2-7</strain>
    </source>
</reference>
<dbReference type="AlphaFoldDB" id="A0A2P1NM46"/>
<protein>
    <submittedName>
        <fullName evidence="1">Peroxiredoxin</fullName>
    </submittedName>
</protein>
<dbReference type="SUPFAM" id="SSF82784">
    <property type="entry name" value="OsmC-like"/>
    <property type="match status" value="1"/>
</dbReference>
<dbReference type="EMBL" id="CP027792">
    <property type="protein sequence ID" value="AVP58110.1"/>
    <property type="molecule type" value="Genomic_DNA"/>
</dbReference>
<organism evidence="1 2">
    <name type="scientific">Pulveribacter suum</name>
    <dbReference type="NCBI Taxonomy" id="2116657"/>
    <lineage>
        <taxon>Bacteria</taxon>
        <taxon>Pseudomonadati</taxon>
        <taxon>Pseudomonadota</taxon>
        <taxon>Betaproteobacteria</taxon>
        <taxon>Burkholderiales</taxon>
        <taxon>Comamonadaceae</taxon>
        <taxon>Pulveribacter</taxon>
    </lineage>
</organism>
<dbReference type="RefSeq" id="WP_106846663.1">
    <property type="nucleotide sequence ID" value="NZ_CP027792.1"/>
</dbReference>
<dbReference type="Gene3D" id="3.30.300.20">
    <property type="match status" value="1"/>
</dbReference>
<dbReference type="PANTHER" id="PTHR42830:SF2">
    <property type="entry name" value="OSMC_OHR FAMILY PROTEIN"/>
    <property type="match status" value="1"/>
</dbReference>
<dbReference type="Pfam" id="PF02566">
    <property type="entry name" value="OsmC"/>
    <property type="match status" value="1"/>
</dbReference>
<proteinExistence type="predicted"/>
<evidence type="ECO:0000313" key="2">
    <source>
        <dbReference type="Proteomes" id="UP000241829"/>
    </source>
</evidence>
<sequence length="159" mass="17579">MATYHAEALWERTAPPADFLKNRYSRRHLLRFDGGAELPGSSSPHVVPTPWSDAAAVDPEEAFVASLSSCHMLWFLAIAAGQGFCVDRYRDAAEGVMARDAQGRMAMTVVTLRPEVRFGGDAPPPTPEQLHAMHHRAHEECFIANSVKTEVRCEPVLPR</sequence>
<dbReference type="KEGG" id="melm:C7H73_10840"/>
<evidence type="ECO:0000313" key="1">
    <source>
        <dbReference type="EMBL" id="AVP58110.1"/>
    </source>
</evidence>
<dbReference type="InterPro" id="IPR003718">
    <property type="entry name" value="OsmC/Ohr_fam"/>
</dbReference>
<accession>A0A2P1NM46</accession>
<dbReference type="OrthoDB" id="9795405at2"/>
<dbReference type="PANTHER" id="PTHR42830">
    <property type="entry name" value="OSMOTICALLY INDUCIBLE FAMILY PROTEIN"/>
    <property type="match status" value="1"/>
</dbReference>
<dbReference type="InterPro" id="IPR036102">
    <property type="entry name" value="OsmC/Ohrsf"/>
</dbReference>
<dbReference type="InterPro" id="IPR015946">
    <property type="entry name" value="KH_dom-like_a/b"/>
</dbReference>
<dbReference type="InterPro" id="IPR052707">
    <property type="entry name" value="OsmC_Ohr_Peroxiredoxin"/>
</dbReference>
<dbReference type="Proteomes" id="UP000241829">
    <property type="component" value="Chromosome"/>
</dbReference>
<gene>
    <name evidence="1" type="ORF">C7H73_10840</name>
</gene>
<keyword evidence="2" id="KW-1185">Reference proteome</keyword>
<name>A0A2P1NM46_9BURK</name>